<dbReference type="RefSeq" id="WP_138366680.1">
    <property type="nucleotide sequence ID" value="NZ_VCEJ01000004.1"/>
</dbReference>
<dbReference type="InterPro" id="IPR032508">
    <property type="entry name" value="FecR_C"/>
</dbReference>
<evidence type="ECO:0000259" key="3">
    <source>
        <dbReference type="Pfam" id="PF16344"/>
    </source>
</evidence>
<dbReference type="EMBL" id="VCEJ01000004">
    <property type="protein sequence ID" value="TLV01309.1"/>
    <property type="molecule type" value="Genomic_DNA"/>
</dbReference>
<keyword evidence="5" id="KW-1185">Reference proteome</keyword>
<comment type="caution">
    <text evidence="4">The sequence shown here is derived from an EMBL/GenBank/DDBJ whole genome shotgun (WGS) entry which is preliminary data.</text>
</comment>
<evidence type="ECO:0000313" key="5">
    <source>
        <dbReference type="Proteomes" id="UP000306402"/>
    </source>
</evidence>
<dbReference type="Gene3D" id="2.60.120.1440">
    <property type="match status" value="1"/>
</dbReference>
<sequence>MNRSALLQLLTRYEARTCTPEECQLVEQWYELLGEPFEIPMTEDQWVAMEQKLWSQVKPRELELHAAPEPFVKPMWRKAMLIAAGIAAVIAIAIGLNWNLHSLPHWFGREQSLIDQVEQTTWTQYQNETEKLKEVKLPDGSIVTLSPHAQLAVHKAFNKQNRDVRLLGEAGFNVHRDPARPFLVYSGDIVTKVLGTTFQVRAGNAGQPIQVTVKSGKVTVYRQAAKDLTNVSPNRGVILTPNQKATYYPDNKQFVTSISEDPQPITTTMSDNVAPVSLEFLDTPIEAVIARLEKIYGVEIELEQDSLRHCPFTGDLTRQALYTKLELLCGTINGSYEVRGTKILITGKGCQ</sequence>
<gene>
    <name evidence="4" type="ORF">FEN17_17900</name>
</gene>
<dbReference type="InterPro" id="IPR006860">
    <property type="entry name" value="FecR"/>
</dbReference>
<dbReference type="GO" id="GO:0016989">
    <property type="term" value="F:sigma factor antagonist activity"/>
    <property type="evidence" value="ECO:0007669"/>
    <property type="project" value="TreeGrafter"/>
</dbReference>
<proteinExistence type="predicted"/>
<dbReference type="InterPro" id="IPR012373">
    <property type="entry name" value="Ferrdict_sens_TM"/>
</dbReference>
<dbReference type="Pfam" id="PF16344">
    <property type="entry name" value="FecR_C"/>
    <property type="match status" value="1"/>
</dbReference>
<dbReference type="OrthoDB" id="645173at2"/>
<dbReference type="Pfam" id="PF04773">
    <property type="entry name" value="FecR"/>
    <property type="match status" value="1"/>
</dbReference>
<protein>
    <submittedName>
        <fullName evidence="4">DUF4974 domain-containing protein</fullName>
    </submittedName>
</protein>
<keyword evidence="1" id="KW-0812">Transmembrane</keyword>
<evidence type="ECO:0000259" key="2">
    <source>
        <dbReference type="Pfam" id="PF04773"/>
    </source>
</evidence>
<accession>A0A5R9KYX5</accession>
<keyword evidence="1" id="KW-0472">Membrane</keyword>
<keyword evidence="1" id="KW-1133">Transmembrane helix</keyword>
<dbReference type="AlphaFoldDB" id="A0A5R9KYX5"/>
<name>A0A5R9KYX5_9BACT</name>
<organism evidence="4 5">
    <name type="scientific">Dyadobacter luticola</name>
    <dbReference type="NCBI Taxonomy" id="1979387"/>
    <lineage>
        <taxon>Bacteria</taxon>
        <taxon>Pseudomonadati</taxon>
        <taxon>Bacteroidota</taxon>
        <taxon>Cytophagia</taxon>
        <taxon>Cytophagales</taxon>
        <taxon>Spirosomataceae</taxon>
        <taxon>Dyadobacter</taxon>
    </lineage>
</organism>
<dbReference type="PANTHER" id="PTHR30273:SF2">
    <property type="entry name" value="PROTEIN FECR"/>
    <property type="match status" value="1"/>
</dbReference>
<reference evidence="4 5" key="1">
    <citation type="submission" date="2019-05" db="EMBL/GenBank/DDBJ databases">
        <authorList>
            <person name="Qu J.-H."/>
        </authorList>
    </citation>
    <scope>NUCLEOTIDE SEQUENCE [LARGE SCALE GENOMIC DNA]</scope>
    <source>
        <strain evidence="4 5">T17</strain>
    </source>
</reference>
<feature type="transmembrane region" description="Helical" evidence="1">
    <location>
        <begin position="79"/>
        <end position="100"/>
    </location>
</feature>
<dbReference type="PIRSF" id="PIRSF018266">
    <property type="entry name" value="FecR"/>
    <property type="match status" value="1"/>
</dbReference>
<dbReference type="Gene3D" id="3.55.50.30">
    <property type="match status" value="1"/>
</dbReference>
<evidence type="ECO:0000313" key="4">
    <source>
        <dbReference type="EMBL" id="TLV01309.1"/>
    </source>
</evidence>
<feature type="domain" description="Protein FecR C-terminal" evidence="3">
    <location>
        <begin position="278"/>
        <end position="345"/>
    </location>
</feature>
<evidence type="ECO:0000256" key="1">
    <source>
        <dbReference type="SAM" id="Phobius"/>
    </source>
</evidence>
<dbReference type="Proteomes" id="UP000306402">
    <property type="component" value="Unassembled WGS sequence"/>
</dbReference>
<feature type="domain" description="FecR protein" evidence="2">
    <location>
        <begin position="129"/>
        <end position="218"/>
    </location>
</feature>
<dbReference type="PANTHER" id="PTHR30273">
    <property type="entry name" value="PERIPLASMIC SIGNAL SENSOR AND SIGMA FACTOR ACTIVATOR FECR-RELATED"/>
    <property type="match status" value="1"/>
</dbReference>